<dbReference type="Pfam" id="PF13886">
    <property type="entry name" value="TM7S3_TM198"/>
    <property type="match status" value="1"/>
</dbReference>
<accession>A0A1X2IYC6</accession>
<feature type="transmembrane region" description="Helical" evidence="7">
    <location>
        <begin position="53"/>
        <end position="73"/>
    </location>
</feature>
<evidence type="ECO:0000313" key="11">
    <source>
        <dbReference type="Proteomes" id="UP000193560"/>
    </source>
</evidence>
<feature type="transmembrane region" description="Helical" evidence="7">
    <location>
        <begin position="111"/>
        <end position="128"/>
    </location>
</feature>
<protein>
    <recommendedName>
        <fullName evidence="6">Transmembrane protein 198</fullName>
    </recommendedName>
</protein>
<feature type="chain" id="PRO_5013095181" description="Transmembrane protein 198" evidence="8">
    <location>
        <begin position="30"/>
        <end position="298"/>
    </location>
</feature>
<reference evidence="10 11" key="1">
    <citation type="submission" date="2016-07" db="EMBL/GenBank/DDBJ databases">
        <title>Pervasive Adenine N6-methylation of Active Genes in Fungi.</title>
        <authorList>
            <consortium name="DOE Joint Genome Institute"/>
            <person name="Mondo S.J."/>
            <person name="Dannebaum R.O."/>
            <person name="Kuo R.C."/>
            <person name="Labutti K."/>
            <person name="Haridas S."/>
            <person name="Kuo A."/>
            <person name="Salamov A."/>
            <person name="Ahrendt S.R."/>
            <person name="Lipzen A."/>
            <person name="Sullivan W."/>
            <person name="Andreopoulos W.B."/>
            <person name="Clum A."/>
            <person name="Lindquist E."/>
            <person name="Daum C."/>
            <person name="Ramamoorthy G.K."/>
            <person name="Gryganskyi A."/>
            <person name="Culley D."/>
            <person name="Magnuson J.K."/>
            <person name="James T.Y."/>
            <person name="O'Malley M.A."/>
            <person name="Stajich J.E."/>
            <person name="Spatafora J.W."/>
            <person name="Visel A."/>
            <person name="Grigoriev I.V."/>
        </authorList>
    </citation>
    <scope>NUCLEOTIDE SEQUENCE [LARGE SCALE GENOMIC DNA]</scope>
    <source>
        <strain evidence="10 11">NRRL 1336</strain>
    </source>
</reference>
<evidence type="ECO:0000256" key="5">
    <source>
        <dbReference type="ARBA" id="ARBA00023136"/>
    </source>
</evidence>
<evidence type="ECO:0000256" key="2">
    <source>
        <dbReference type="ARBA" id="ARBA00006244"/>
    </source>
</evidence>
<evidence type="ECO:0000256" key="8">
    <source>
        <dbReference type="SAM" id="SignalP"/>
    </source>
</evidence>
<dbReference type="AlphaFoldDB" id="A0A1X2IYC6"/>
<keyword evidence="8" id="KW-0732">Signal</keyword>
<name>A0A1X2IYC6_9FUNG</name>
<comment type="similarity">
    <text evidence="2">Belongs to the TMEM198 family.</text>
</comment>
<evidence type="ECO:0000259" key="9">
    <source>
        <dbReference type="Pfam" id="PF13886"/>
    </source>
</evidence>
<organism evidence="10 11">
    <name type="scientific">Absidia repens</name>
    <dbReference type="NCBI Taxonomy" id="90262"/>
    <lineage>
        <taxon>Eukaryota</taxon>
        <taxon>Fungi</taxon>
        <taxon>Fungi incertae sedis</taxon>
        <taxon>Mucoromycota</taxon>
        <taxon>Mucoromycotina</taxon>
        <taxon>Mucoromycetes</taxon>
        <taxon>Mucorales</taxon>
        <taxon>Cunninghamellaceae</taxon>
        <taxon>Absidia</taxon>
    </lineage>
</organism>
<dbReference type="InterPro" id="IPR025256">
    <property type="entry name" value="TM7S3/TM198-like_dom"/>
</dbReference>
<feature type="transmembrane region" description="Helical" evidence="7">
    <location>
        <begin position="80"/>
        <end position="99"/>
    </location>
</feature>
<evidence type="ECO:0000256" key="1">
    <source>
        <dbReference type="ARBA" id="ARBA00004141"/>
    </source>
</evidence>
<proteinExistence type="inferred from homology"/>
<feature type="transmembrane region" description="Helical" evidence="7">
    <location>
        <begin position="164"/>
        <end position="183"/>
    </location>
</feature>
<dbReference type="InterPro" id="IPR040236">
    <property type="entry name" value="TMEM198"/>
</dbReference>
<keyword evidence="11" id="KW-1185">Reference proteome</keyword>
<comment type="subcellular location">
    <subcellularLocation>
        <location evidence="1">Membrane</location>
        <topology evidence="1">Multi-pass membrane protein</topology>
    </subcellularLocation>
</comment>
<keyword evidence="3 7" id="KW-0812">Transmembrane</keyword>
<dbReference type="GO" id="GO:0005886">
    <property type="term" value="C:plasma membrane"/>
    <property type="evidence" value="ECO:0007669"/>
    <property type="project" value="TreeGrafter"/>
</dbReference>
<keyword evidence="5 7" id="KW-0472">Membrane</keyword>
<dbReference type="Proteomes" id="UP000193560">
    <property type="component" value="Unassembled WGS sequence"/>
</dbReference>
<evidence type="ECO:0000256" key="6">
    <source>
        <dbReference type="ARBA" id="ARBA00049737"/>
    </source>
</evidence>
<feature type="domain" description="TM7S3/TM198-like" evidence="9">
    <location>
        <begin position="61"/>
        <end position="255"/>
    </location>
</feature>
<evidence type="ECO:0000256" key="7">
    <source>
        <dbReference type="SAM" id="Phobius"/>
    </source>
</evidence>
<dbReference type="PANTHER" id="PTHR31247:SF5">
    <property type="entry name" value="DUF4203 DOMAIN-CONTAINING PROTEIN"/>
    <property type="match status" value="1"/>
</dbReference>
<evidence type="ECO:0000256" key="4">
    <source>
        <dbReference type="ARBA" id="ARBA00022989"/>
    </source>
</evidence>
<sequence>MTKQLQLQRFLYILSIASLLLSFLPLLEGAPLVARAPTDTTSVTLPFTDQSVTIQSIVLSVILFITGAYLCFLGGVHQHFTMFIVGFYVGSNVAYIILLNAKDDYGSNSETILLVVSVVVGILAGLLLSCCFFLAVYLVGALLGYFAALWLLSWVTNGLIQTNWGRAILIIVFVIVGIVLMAFFERFLMIIATAFIGSFAIFIGIDVYTKTGFADSVINFLHARSTSVITEATPQLRGMLGGCLGLAIVGSLIQFCQVRRRSQPLLLGINNILMANMAGDVYNSEQWSTGYESNDHSI</sequence>
<evidence type="ECO:0000313" key="10">
    <source>
        <dbReference type="EMBL" id="ORZ24349.1"/>
    </source>
</evidence>
<keyword evidence="4 7" id="KW-1133">Transmembrane helix</keyword>
<evidence type="ECO:0000256" key="3">
    <source>
        <dbReference type="ARBA" id="ARBA00022692"/>
    </source>
</evidence>
<feature type="transmembrane region" description="Helical" evidence="7">
    <location>
        <begin position="190"/>
        <end position="209"/>
    </location>
</feature>
<feature type="transmembrane region" description="Helical" evidence="7">
    <location>
        <begin position="236"/>
        <end position="256"/>
    </location>
</feature>
<dbReference type="PANTHER" id="PTHR31247">
    <property type="entry name" value="TRANSMEMBRANE PROTEIN 198 FAMILY MEMBER"/>
    <property type="match status" value="1"/>
</dbReference>
<dbReference type="EMBL" id="MCGE01000002">
    <property type="protein sequence ID" value="ORZ24349.1"/>
    <property type="molecule type" value="Genomic_DNA"/>
</dbReference>
<comment type="caution">
    <text evidence="10">The sequence shown here is derived from an EMBL/GenBank/DDBJ whole genome shotgun (WGS) entry which is preliminary data.</text>
</comment>
<gene>
    <name evidence="10" type="ORF">BCR42DRAFT_486638</name>
</gene>
<dbReference type="STRING" id="90262.A0A1X2IYC6"/>
<dbReference type="OrthoDB" id="102260at2759"/>
<feature type="transmembrane region" description="Helical" evidence="7">
    <location>
        <begin position="135"/>
        <end position="152"/>
    </location>
</feature>
<feature type="signal peptide" evidence="8">
    <location>
        <begin position="1"/>
        <end position="29"/>
    </location>
</feature>